<evidence type="ECO:0000256" key="4">
    <source>
        <dbReference type="PROSITE-ProRule" id="PRU00335"/>
    </source>
</evidence>
<evidence type="ECO:0000256" key="1">
    <source>
        <dbReference type="ARBA" id="ARBA00023015"/>
    </source>
</evidence>
<dbReference type="SUPFAM" id="SSF46785">
    <property type="entry name" value="Winged helix' DNA-binding domain"/>
    <property type="match status" value="1"/>
</dbReference>
<dbReference type="InterPro" id="IPR036390">
    <property type="entry name" value="WH_DNA-bd_sf"/>
</dbReference>
<dbReference type="SUPFAM" id="SSF46689">
    <property type="entry name" value="Homeodomain-like"/>
    <property type="match status" value="1"/>
</dbReference>
<keyword evidence="2 4" id="KW-0238">DNA-binding</keyword>
<keyword evidence="3" id="KW-0804">Transcription</keyword>
<dbReference type="InterPro" id="IPR009057">
    <property type="entry name" value="Homeodomain-like_sf"/>
</dbReference>
<dbReference type="InterPro" id="IPR036388">
    <property type="entry name" value="WH-like_DNA-bd_sf"/>
</dbReference>
<name>A0ABV8LUI2_9ACTN</name>
<feature type="region of interest" description="Disordered" evidence="5">
    <location>
        <begin position="77"/>
        <end position="97"/>
    </location>
</feature>
<dbReference type="Gene3D" id="1.10.10.10">
    <property type="entry name" value="Winged helix-like DNA-binding domain superfamily/Winged helix DNA-binding domain"/>
    <property type="match status" value="1"/>
</dbReference>
<dbReference type="Pfam" id="PF02909">
    <property type="entry name" value="TetR_C_1"/>
    <property type="match status" value="1"/>
</dbReference>
<keyword evidence="1" id="KW-0805">Transcription regulation</keyword>
<evidence type="ECO:0000256" key="2">
    <source>
        <dbReference type="ARBA" id="ARBA00023125"/>
    </source>
</evidence>
<feature type="domain" description="HTH gntR-type" evidence="6">
    <location>
        <begin position="3"/>
        <end position="71"/>
    </location>
</feature>
<gene>
    <name evidence="8" type="ORF">ACFOZ4_25235</name>
</gene>
<evidence type="ECO:0000259" key="7">
    <source>
        <dbReference type="PROSITE" id="PS50977"/>
    </source>
</evidence>
<evidence type="ECO:0000259" key="6">
    <source>
        <dbReference type="PROSITE" id="PS50949"/>
    </source>
</evidence>
<dbReference type="PANTHER" id="PTHR30055:SF151">
    <property type="entry name" value="TRANSCRIPTIONAL REGULATORY PROTEIN"/>
    <property type="match status" value="1"/>
</dbReference>
<keyword evidence="9" id="KW-1185">Reference proteome</keyword>
<dbReference type="EMBL" id="JBHSAY010000015">
    <property type="protein sequence ID" value="MFC4133929.1"/>
    <property type="molecule type" value="Genomic_DNA"/>
</dbReference>
<dbReference type="PROSITE" id="PS50949">
    <property type="entry name" value="HTH_GNTR"/>
    <property type="match status" value="1"/>
</dbReference>
<feature type="DNA-binding region" description="H-T-H motif" evidence="4">
    <location>
        <begin position="124"/>
        <end position="143"/>
    </location>
</feature>
<dbReference type="PROSITE" id="PS50977">
    <property type="entry name" value="HTH_TETR_2"/>
    <property type="match status" value="1"/>
</dbReference>
<dbReference type="InterPro" id="IPR036271">
    <property type="entry name" value="Tet_transcr_reg_TetR-rel_C_sf"/>
</dbReference>
<feature type="compositionally biased region" description="Low complexity" evidence="5">
    <location>
        <begin position="83"/>
        <end position="93"/>
    </location>
</feature>
<dbReference type="CDD" id="cd07377">
    <property type="entry name" value="WHTH_GntR"/>
    <property type="match status" value="1"/>
</dbReference>
<dbReference type="PANTHER" id="PTHR30055">
    <property type="entry name" value="HTH-TYPE TRANSCRIPTIONAL REGULATOR RUTR"/>
    <property type="match status" value="1"/>
</dbReference>
<dbReference type="InterPro" id="IPR000524">
    <property type="entry name" value="Tscrpt_reg_HTH_GntR"/>
</dbReference>
<evidence type="ECO:0000313" key="9">
    <source>
        <dbReference type="Proteomes" id="UP001595816"/>
    </source>
</evidence>
<dbReference type="Gene3D" id="1.10.10.60">
    <property type="entry name" value="Homeodomain-like"/>
    <property type="match status" value="1"/>
</dbReference>
<evidence type="ECO:0000313" key="8">
    <source>
        <dbReference type="EMBL" id="MFC4133929.1"/>
    </source>
</evidence>
<comment type="caution">
    <text evidence="8">The sequence shown here is derived from an EMBL/GenBank/DDBJ whole genome shotgun (WGS) entry which is preliminary data.</text>
</comment>
<dbReference type="InterPro" id="IPR004111">
    <property type="entry name" value="Repressor_TetR_C"/>
</dbReference>
<dbReference type="Pfam" id="PF00440">
    <property type="entry name" value="TetR_N"/>
    <property type="match status" value="1"/>
</dbReference>
<dbReference type="InterPro" id="IPR001647">
    <property type="entry name" value="HTH_TetR"/>
</dbReference>
<feature type="domain" description="HTH tetR-type" evidence="7">
    <location>
        <begin position="101"/>
        <end position="161"/>
    </location>
</feature>
<dbReference type="Gene3D" id="1.10.357.10">
    <property type="entry name" value="Tetracycline Repressor, domain 2"/>
    <property type="match status" value="1"/>
</dbReference>
<dbReference type="InterPro" id="IPR050109">
    <property type="entry name" value="HTH-type_TetR-like_transc_reg"/>
</dbReference>
<dbReference type="RefSeq" id="WP_253761871.1">
    <property type="nucleotide sequence ID" value="NZ_JAMZDZ010000001.1"/>
</dbReference>
<accession>A0ABV8LUI2</accession>
<sequence>MSVPPYQRIADQIRHRISTGELQPGHRVPSARAITREWGVALATATKVLAVLQQDGVVTVVPGIGTIVAELDAAPANDARSTAGPSSGAAARVSGRRAEGELTRDKIVRKAVEIADAEGMNEVSMRRIAAELGAATMSLYRYVPSKDDLIIHMIDVTMGEENFPPERPAGWRAQLEFAARLQWRLFHRHPWLAPVLSLTRPQLAPNALQHTEWILGAFDDEGLDMLTRMLVHITMFSFVRGIATAFEPEQEAQRETGLTEDEWMQTQEQAFHDFVSAGHLKRFFEFTKTVEFDFDLDKLFEFGLGRMLDGLAAFVEHARP</sequence>
<dbReference type="SMART" id="SM00345">
    <property type="entry name" value="HTH_GNTR"/>
    <property type="match status" value="1"/>
</dbReference>
<organism evidence="8 9">
    <name type="scientific">Hamadaea flava</name>
    <dbReference type="NCBI Taxonomy" id="1742688"/>
    <lineage>
        <taxon>Bacteria</taxon>
        <taxon>Bacillati</taxon>
        <taxon>Actinomycetota</taxon>
        <taxon>Actinomycetes</taxon>
        <taxon>Micromonosporales</taxon>
        <taxon>Micromonosporaceae</taxon>
        <taxon>Hamadaea</taxon>
    </lineage>
</organism>
<evidence type="ECO:0000256" key="3">
    <source>
        <dbReference type="ARBA" id="ARBA00023163"/>
    </source>
</evidence>
<dbReference type="Proteomes" id="UP001595816">
    <property type="component" value="Unassembled WGS sequence"/>
</dbReference>
<protein>
    <submittedName>
        <fullName evidence="8">TetR/AcrR family transcriptional regulator C-terminal domain-containing protein</fullName>
    </submittedName>
</protein>
<evidence type="ECO:0000256" key="5">
    <source>
        <dbReference type="SAM" id="MobiDB-lite"/>
    </source>
</evidence>
<dbReference type="SUPFAM" id="SSF48498">
    <property type="entry name" value="Tetracyclin repressor-like, C-terminal domain"/>
    <property type="match status" value="1"/>
</dbReference>
<reference evidence="9" key="1">
    <citation type="journal article" date="2019" name="Int. J. Syst. Evol. Microbiol.">
        <title>The Global Catalogue of Microorganisms (GCM) 10K type strain sequencing project: providing services to taxonomists for standard genome sequencing and annotation.</title>
        <authorList>
            <consortium name="The Broad Institute Genomics Platform"/>
            <consortium name="The Broad Institute Genome Sequencing Center for Infectious Disease"/>
            <person name="Wu L."/>
            <person name="Ma J."/>
        </authorList>
    </citation>
    <scope>NUCLEOTIDE SEQUENCE [LARGE SCALE GENOMIC DNA]</scope>
    <source>
        <strain evidence="9">CGMCC 4.7289</strain>
    </source>
</reference>
<dbReference type="Pfam" id="PF00392">
    <property type="entry name" value="GntR"/>
    <property type="match status" value="1"/>
</dbReference>
<proteinExistence type="predicted"/>